<feature type="compositionally biased region" description="Gly residues" evidence="1">
    <location>
        <begin position="169"/>
        <end position="182"/>
    </location>
</feature>
<feature type="compositionally biased region" description="Low complexity" evidence="1">
    <location>
        <begin position="436"/>
        <end position="460"/>
    </location>
</feature>
<name>A0A6A6UBZ8_9PEZI</name>
<dbReference type="EMBL" id="MU004236">
    <property type="protein sequence ID" value="KAF2668863.1"/>
    <property type="molecule type" value="Genomic_DNA"/>
</dbReference>
<feature type="compositionally biased region" description="Low complexity" evidence="1">
    <location>
        <begin position="183"/>
        <end position="198"/>
    </location>
</feature>
<reference evidence="3" key="1">
    <citation type="journal article" date="2020" name="Stud. Mycol.">
        <title>101 Dothideomycetes genomes: a test case for predicting lifestyles and emergence of pathogens.</title>
        <authorList>
            <person name="Haridas S."/>
            <person name="Albert R."/>
            <person name="Binder M."/>
            <person name="Bloem J."/>
            <person name="Labutti K."/>
            <person name="Salamov A."/>
            <person name="Andreopoulos B."/>
            <person name="Baker S."/>
            <person name="Barry K."/>
            <person name="Bills G."/>
            <person name="Bluhm B."/>
            <person name="Cannon C."/>
            <person name="Castanera R."/>
            <person name="Culley D."/>
            <person name="Daum C."/>
            <person name="Ezra D."/>
            <person name="Gonzalez J."/>
            <person name="Henrissat B."/>
            <person name="Kuo A."/>
            <person name="Liang C."/>
            <person name="Lipzen A."/>
            <person name="Lutzoni F."/>
            <person name="Magnuson J."/>
            <person name="Mondo S."/>
            <person name="Nolan M."/>
            <person name="Ohm R."/>
            <person name="Pangilinan J."/>
            <person name="Park H.-J."/>
            <person name="Ramirez L."/>
            <person name="Alfaro M."/>
            <person name="Sun H."/>
            <person name="Tritt A."/>
            <person name="Yoshinaga Y."/>
            <person name="Zwiers L.-H."/>
            <person name="Turgeon B."/>
            <person name="Goodwin S."/>
            <person name="Spatafora J."/>
            <person name="Crous P."/>
            <person name="Grigoriev I."/>
        </authorList>
    </citation>
    <scope>NUCLEOTIDE SEQUENCE</scope>
    <source>
        <strain evidence="3">CBS 115976</strain>
    </source>
</reference>
<feature type="compositionally biased region" description="Polar residues" evidence="1">
    <location>
        <begin position="414"/>
        <end position="424"/>
    </location>
</feature>
<feature type="compositionally biased region" description="Basic and acidic residues" evidence="1">
    <location>
        <begin position="243"/>
        <end position="364"/>
    </location>
</feature>
<feature type="transmembrane region" description="Helical" evidence="2">
    <location>
        <begin position="63"/>
        <end position="84"/>
    </location>
</feature>
<organism evidence="3 4">
    <name type="scientific">Microthyrium microscopicum</name>
    <dbReference type="NCBI Taxonomy" id="703497"/>
    <lineage>
        <taxon>Eukaryota</taxon>
        <taxon>Fungi</taxon>
        <taxon>Dikarya</taxon>
        <taxon>Ascomycota</taxon>
        <taxon>Pezizomycotina</taxon>
        <taxon>Dothideomycetes</taxon>
        <taxon>Dothideomycetes incertae sedis</taxon>
        <taxon>Microthyriales</taxon>
        <taxon>Microthyriaceae</taxon>
        <taxon>Microthyrium</taxon>
    </lineage>
</organism>
<accession>A0A6A6UBZ8</accession>
<feature type="compositionally biased region" description="Pro residues" evidence="1">
    <location>
        <begin position="209"/>
        <end position="236"/>
    </location>
</feature>
<keyword evidence="2" id="KW-0472">Membrane</keyword>
<keyword evidence="4" id="KW-1185">Reference proteome</keyword>
<feature type="compositionally biased region" description="Pro residues" evidence="1">
    <location>
        <begin position="8"/>
        <end position="20"/>
    </location>
</feature>
<dbReference type="OrthoDB" id="5421842at2759"/>
<feature type="transmembrane region" description="Helical" evidence="2">
    <location>
        <begin position="96"/>
        <end position="115"/>
    </location>
</feature>
<keyword evidence="2" id="KW-1133">Transmembrane helix</keyword>
<sequence length="614" mass="66157">MDQSHPNGGPPPPPPPPPHGENPKSSSSSGLPPGNYDIFIIPPHSAGGGFIYLPSLKPQWNSFIAGVASTLFCVWLWVIAQPVLKAWVQAVSQSGSGFGMLVLALVVGFAGWVYGRTNLPPEAGAGPKSSGSPPPNGYPGTANGGPRAGSAPPPGGPQWGGVPPPNGHTPGGPGFGTHGPGAGYTSHGQQQHTHQQQGYQGGPNYQAPRTPPPPFEDSPPPTPPPPPPTEPEPKPQPTNTAWEKAREETRKREEERKKQEEVKRKLEDERRKKEEAERAAKAAAEKQKWEQMRAREKEVREREAREKIARDRIAKDKAENASKEAKEKADRDARLKAAQERAEKLRAERAASEKAASERAKSEKALPTYGVGERTNPYSLHVPVIPAAPKSTTGASGPRNAPSANARPPYHHPTAQSYVGTATDTAYRPYDKPPVQTSARSQSSYASESSYAASESTARTSPPPSTQEPYSTKDPGKIILHGAFKFNNLFPTGPVASVKPDDNGISDGLIVRISSQGLFLDDDKRAEGLRQWDIKAWTLTAIETAQRRSVTLVRASIRSQDDNKICYVIPASESWKVTKGLKDLKGGSLIRSTCKEGVIKDAEANRLFASMDIE</sequence>
<protein>
    <submittedName>
        <fullName evidence="3">Uncharacterized protein</fullName>
    </submittedName>
</protein>
<gene>
    <name evidence="3" type="ORF">BT63DRAFT_426120</name>
</gene>
<dbReference type="Proteomes" id="UP000799302">
    <property type="component" value="Unassembled WGS sequence"/>
</dbReference>
<keyword evidence="2" id="KW-0812">Transmembrane</keyword>
<feature type="region of interest" description="Disordered" evidence="1">
    <location>
        <begin position="123"/>
        <end position="474"/>
    </location>
</feature>
<proteinExistence type="predicted"/>
<feature type="compositionally biased region" description="Pro residues" evidence="1">
    <location>
        <begin position="151"/>
        <end position="167"/>
    </location>
</feature>
<feature type="compositionally biased region" description="Low complexity" evidence="1">
    <location>
        <begin position="398"/>
        <end position="408"/>
    </location>
</feature>
<dbReference type="AlphaFoldDB" id="A0A6A6UBZ8"/>
<evidence type="ECO:0000256" key="1">
    <source>
        <dbReference type="SAM" id="MobiDB-lite"/>
    </source>
</evidence>
<evidence type="ECO:0000256" key="2">
    <source>
        <dbReference type="SAM" id="Phobius"/>
    </source>
</evidence>
<evidence type="ECO:0000313" key="4">
    <source>
        <dbReference type="Proteomes" id="UP000799302"/>
    </source>
</evidence>
<feature type="region of interest" description="Disordered" evidence="1">
    <location>
        <begin position="1"/>
        <end position="30"/>
    </location>
</feature>
<evidence type="ECO:0000313" key="3">
    <source>
        <dbReference type="EMBL" id="KAF2668863.1"/>
    </source>
</evidence>